<evidence type="ECO:0000256" key="2">
    <source>
        <dbReference type="ARBA" id="ARBA00022448"/>
    </source>
</evidence>
<evidence type="ECO:0000313" key="10">
    <source>
        <dbReference type="EMBL" id="MFC6885826.1"/>
    </source>
</evidence>
<comment type="similarity">
    <text evidence="7">Belongs to the binding-protein-dependent transport system permease family.</text>
</comment>
<dbReference type="CDD" id="cd06261">
    <property type="entry name" value="TM_PBP2"/>
    <property type="match status" value="1"/>
</dbReference>
<evidence type="ECO:0000256" key="6">
    <source>
        <dbReference type="ARBA" id="ARBA00023136"/>
    </source>
</evidence>
<dbReference type="Gene3D" id="1.10.3720.10">
    <property type="entry name" value="MetI-like"/>
    <property type="match status" value="1"/>
</dbReference>
<evidence type="ECO:0000256" key="7">
    <source>
        <dbReference type="RuleBase" id="RU363032"/>
    </source>
</evidence>
<dbReference type="EMBL" id="JBHSXS010000043">
    <property type="protein sequence ID" value="MFC6885826.1"/>
    <property type="molecule type" value="Genomic_DNA"/>
</dbReference>
<dbReference type="InterPro" id="IPR010065">
    <property type="entry name" value="AA_ABC_transptr_permease_3TM"/>
</dbReference>
<organism evidence="10 11">
    <name type="scientific">Actinomadura yumaensis</name>
    <dbReference type="NCBI Taxonomy" id="111807"/>
    <lineage>
        <taxon>Bacteria</taxon>
        <taxon>Bacillati</taxon>
        <taxon>Actinomycetota</taxon>
        <taxon>Actinomycetes</taxon>
        <taxon>Streptosporangiales</taxon>
        <taxon>Thermomonosporaceae</taxon>
        <taxon>Actinomadura</taxon>
    </lineage>
</organism>
<evidence type="ECO:0000256" key="1">
    <source>
        <dbReference type="ARBA" id="ARBA00004651"/>
    </source>
</evidence>
<feature type="transmembrane region" description="Helical" evidence="7">
    <location>
        <begin position="235"/>
        <end position="258"/>
    </location>
</feature>
<protein>
    <submittedName>
        <fullName evidence="10">Amino acid ABC transporter permease</fullName>
    </submittedName>
</protein>
<keyword evidence="11" id="KW-1185">Reference proteome</keyword>
<dbReference type="PROSITE" id="PS50928">
    <property type="entry name" value="ABC_TM1"/>
    <property type="match status" value="1"/>
</dbReference>
<dbReference type="PANTHER" id="PTHR30614">
    <property type="entry name" value="MEMBRANE COMPONENT OF AMINO ACID ABC TRANSPORTER"/>
    <property type="match status" value="1"/>
</dbReference>
<keyword evidence="4 7" id="KW-0812">Transmembrane</keyword>
<keyword evidence="3" id="KW-1003">Cell membrane</keyword>
<feature type="transmembrane region" description="Helical" evidence="7">
    <location>
        <begin position="108"/>
        <end position="129"/>
    </location>
</feature>
<feature type="transmembrane region" description="Helical" evidence="7">
    <location>
        <begin position="21"/>
        <end position="40"/>
    </location>
</feature>
<evidence type="ECO:0000259" key="9">
    <source>
        <dbReference type="PROSITE" id="PS50928"/>
    </source>
</evidence>
<dbReference type="InterPro" id="IPR043429">
    <property type="entry name" value="ArtM/GltK/GlnP/TcyL/YhdX-like"/>
</dbReference>
<dbReference type="RefSeq" id="WP_160826805.1">
    <property type="nucleotide sequence ID" value="NZ_JBHSXE010000001.1"/>
</dbReference>
<feature type="region of interest" description="Disordered" evidence="8">
    <location>
        <begin position="268"/>
        <end position="303"/>
    </location>
</feature>
<dbReference type="NCBIfam" id="TIGR01726">
    <property type="entry name" value="HEQRo_perm_3TM"/>
    <property type="match status" value="1"/>
</dbReference>
<gene>
    <name evidence="10" type="ORF">ACFQKB_39130</name>
</gene>
<feature type="transmembrane region" description="Helical" evidence="7">
    <location>
        <begin position="74"/>
        <end position="96"/>
    </location>
</feature>
<comment type="subcellular location">
    <subcellularLocation>
        <location evidence="1 7">Cell membrane</location>
        <topology evidence="1 7">Multi-pass membrane protein</topology>
    </subcellularLocation>
</comment>
<evidence type="ECO:0000313" key="11">
    <source>
        <dbReference type="Proteomes" id="UP001596380"/>
    </source>
</evidence>
<evidence type="ECO:0000256" key="5">
    <source>
        <dbReference type="ARBA" id="ARBA00022989"/>
    </source>
</evidence>
<name>A0ABW2CVH3_9ACTN</name>
<sequence length="303" mass="32467">MSAPSSRLLFDEPGPRARRRIRATTALAVLVGAALVALALKQFADNGQLAADRWRPYGTWPMWRYMLEGLRSTAQAAAVSIALAAAAGVMLALGRISPSRWLRVPSAAYVEIVRTIPALLLVYLVLFALPRYGVDLPLFWKLVVPLSVSNAAAFAEIFRAGIRSVERGQLEAGLALGLTRGRAMRLVVLPQAARRVLPSLVSQSAGLLKDTSLGYVVSYSELLYSGKVLANYNHLLIQTYLVIALIYLVINASLAKLARTLEARQRTRPSRAVRRAVPAAAPTAAPTADPDADPGAGPGAARP</sequence>
<dbReference type="SUPFAM" id="SSF161098">
    <property type="entry name" value="MetI-like"/>
    <property type="match status" value="1"/>
</dbReference>
<dbReference type="Pfam" id="PF00528">
    <property type="entry name" value="BPD_transp_1"/>
    <property type="match status" value="1"/>
</dbReference>
<feature type="compositionally biased region" description="Low complexity" evidence="8">
    <location>
        <begin position="275"/>
        <end position="303"/>
    </location>
</feature>
<evidence type="ECO:0000256" key="4">
    <source>
        <dbReference type="ARBA" id="ARBA00022692"/>
    </source>
</evidence>
<reference evidence="11" key="1">
    <citation type="journal article" date="2019" name="Int. J. Syst. Evol. Microbiol.">
        <title>The Global Catalogue of Microorganisms (GCM) 10K type strain sequencing project: providing services to taxonomists for standard genome sequencing and annotation.</title>
        <authorList>
            <consortium name="The Broad Institute Genomics Platform"/>
            <consortium name="The Broad Institute Genome Sequencing Center for Infectious Disease"/>
            <person name="Wu L."/>
            <person name="Ma J."/>
        </authorList>
    </citation>
    <scope>NUCLEOTIDE SEQUENCE [LARGE SCALE GENOMIC DNA]</scope>
    <source>
        <strain evidence="11">JCM 3369</strain>
    </source>
</reference>
<dbReference type="PANTHER" id="PTHR30614:SF21">
    <property type="entry name" value="AMINO ACID ABC TRANSPORTER PERMEASE"/>
    <property type="match status" value="1"/>
</dbReference>
<dbReference type="InterPro" id="IPR000515">
    <property type="entry name" value="MetI-like"/>
</dbReference>
<keyword evidence="5 7" id="KW-1133">Transmembrane helix</keyword>
<evidence type="ECO:0000256" key="3">
    <source>
        <dbReference type="ARBA" id="ARBA00022475"/>
    </source>
</evidence>
<feature type="domain" description="ABC transmembrane type-1" evidence="9">
    <location>
        <begin position="70"/>
        <end position="258"/>
    </location>
</feature>
<proteinExistence type="inferred from homology"/>
<dbReference type="InterPro" id="IPR035906">
    <property type="entry name" value="MetI-like_sf"/>
</dbReference>
<accession>A0ABW2CVH3</accession>
<keyword evidence="6 7" id="KW-0472">Membrane</keyword>
<evidence type="ECO:0000256" key="8">
    <source>
        <dbReference type="SAM" id="MobiDB-lite"/>
    </source>
</evidence>
<dbReference type="Proteomes" id="UP001596380">
    <property type="component" value="Unassembled WGS sequence"/>
</dbReference>
<comment type="caution">
    <text evidence="10">The sequence shown here is derived from an EMBL/GenBank/DDBJ whole genome shotgun (WGS) entry which is preliminary data.</text>
</comment>
<keyword evidence="2 7" id="KW-0813">Transport</keyword>